<protein>
    <submittedName>
        <fullName evidence="9">MFS transporter</fullName>
    </submittedName>
</protein>
<feature type="domain" description="Major facilitator superfamily (MFS) profile" evidence="8">
    <location>
        <begin position="9"/>
        <end position="454"/>
    </location>
</feature>
<feature type="transmembrane region" description="Helical" evidence="7">
    <location>
        <begin position="259"/>
        <end position="280"/>
    </location>
</feature>
<keyword evidence="3" id="KW-1003">Cell membrane</keyword>
<evidence type="ECO:0000256" key="2">
    <source>
        <dbReference type="ARBA" id="ARBA00022448"/>
    </source>
</evidence>
<dbReference type="PROSITE" id="PS50850">
    <property type="entry name" value="MFS"/>
    <property type="match status" value="1"/>
</dbReference>
<keyword evidence="4 7" id="KW-0812">Transmembrane</keyword>
<comment type="subcellular location">
    <subcellularLocation>
        <location evidence="1">Cell membrane</location>
        <topology evidence="1">Multi-pass membrane protein</topology>
    </subcellularLocation>
</comment>
<dbReference type="AlphaFoldDB" id="A0A410JWZ4"/>
<evidence type="ECO:0000256" key="1">
    <source>
        <dbReference type="ARBA" id="ARBA00004651"/>
    </source>
</evidence>
<dbReference type="RefSeq" id="WP_128465838.1">
    <property type="nucleotide sequence ID" value="NZ_CP035108.1"/>
</dbReference>
<evidence type="ECO:0000256" key="6">
    <source>
        <dbReference type="ARBA" id="ARBA00023136"/>
    </source>
</evidence>
<keyword evidence="6 7" id="KW-0472">Membrane</keyword>
<feature type="transmembrane region" description="Helical" evidence="7">
    <location>
        <begin position="426"/>
        <end position="448"/>
    </location>
</feature>
<feature type="transmembrane region" description="Helical" evidence="7">
    <location>
        <begin position="196"/>
        <end position="215"/>
    </location>
</feature>
<dbReference type="Proteomes" id="UP000287502">
    <property type="component" value="Chromosome"/>
</dbReference>
<dbReference type="Gene3D" id="1.20.1250.20">
    <property type="entry name" value="MFS general substrate transporter like domains"/>
    <property type="match status" value="1"/>
</dbReference>
<feature type="transmembrane region" description="Helical" evidence="7">
    <location>
        <begin position="347"/>
        <end position="372"/>
    </location>
</feature>
<proteinExistence type="predicted"/>
<evidence type="ECO:0000256" key="7">
    <source>
        <dbReference type="SAM" id="Phobius"/>
    </source>
</evidence>
<evidence type="ECO:0000259" key="8">
    <source>
        <dbReference type="PROSITE" id="PS50850"/>
    </source>
</evidence>
<dbReference type="GO" id="GO:0022857">
    <property type="term" value="F:transmembrane transporter activity"/>
    <property type="evidence" value="ECO:0007669"/>
    <property type="project" value="InterPro"/>
</dbReference>
<dbReference type="GO" id="GO:0005886">
    <property type="term" value="C:plasma membrane"/>
    <property type="evidence" value="ECO:0007669"/>
    <property type="project" value="UniProtKB-SubCell"/>
</dbReference>
<evidence type="ECO:0000256" key="4">
    <source>
        <dbReference type="ARBA" id="ARBA00022692"/>
    </source>
</evidence>
<dbReference type="KEGG" id="gtl:EP073_03765"/>
<feature type="transmembrane region" description="Helical" evidence="7">
    <location>
        <begin position="393"/>
        <end position="414"/>
    </location>
</feature>
<dbReference type="Gene3D" id="1.20.1720.10">
    <property type="entry name" value="Multidrug resistance protein D"/>
    <property type="match status" value="1"/>
</dbReference>
<keyword evidence="10" id="KW-1185">Reference proteome</keyword>
<feature type="transmembrane region" description="Helical" evidence="7">
    <location>
        <begin position="12"/>
        <end position="38"/>
    </location>
</feature>
<dbReference type="InterPro" id="IPR020846">
    <property type="entry name" value="MFS_dom"/>
</dbReference>
<keyword evidence="5 7" id="KW-1133">Transmembrane helix</keyword>
<feature type="transmembrane region" description="Helical" evidence="7">
    <location>
        <begin position="100"/>
        <end position="121"/>
    </location>
</feature>
<feature type="transmembrane region" description="Helical" evidence="7">
    <location>
        <begin position="133"/>
        <end position="152"/>
    </location>
</feature>
<dbReference type="Pfam" id="PF07690">
    <property type="entry name" value="MFS_1"/>
    <property type="match status" value="2"/>
</dbReference>
<feature type="transmembrane region" description="Helical" evidence="7">
    <location>
        <begin position="292"/>
        <end position="311"/>
    </location>
</feature>
<dbReference type="InterPro" id="IPR036259">
    <property type="entry name" value="MFS_trans_sf"/>
</dbReference>
<keyword evidence="2" id="KW-0813">Transport</keyword>
<evidence type="ECO:0000256" key="3">
    <source>
        <dbReference type="ARBA" id="ARBA00022475"/>
    </source>
</evidence>
<sequence>MDLKDRKYTLFAVMAGYFLTGFMGSAMVVAVPVIALNMQMSVTMTGWVISGFVLASAILLMPAGRFADYMGYTSVFRAGMASFAVTTLACGFAPSGEMLIFFRFLQGAASALIYCSGMALISCVYPPEERGRAIGWVTFTVYTGLSVGPVIGGFLNEIYGWRSILHVTWVMAAFVSLYSFRVLQPVRGREGKVSDYTGMALFMLMVLLIFGGLSVPDTRGYSAFGLGLIVMVIMTYYEYRQKDPLINVRLFFGNRTFGFANSASMLNYCATSGVLFLVSMELQLNYGLTSEKAGMVMLAQPLAMAAVTPFAGKMSDRSNPKNLAFGGMLLIACVLAAMAFMTGRAQLYQVALMLFILGLGLGIFSTPNNTVIMNSVEKKDYGFAASSLSTMRLMGQTFSIAASVILLNMFAGSAKLETMSEEGLTAALRAAFILFALICAAGAVMSLAGRNSAK</sequence>
<dbReference type="PANTHER" id="PTHR42718:SF46">
    <property type="entry name" value="BLR6921 PROTEIN"/>
    <property type="match status" value="1"/>
</dbReference>
<dbReference type="OrthoDB" id="102502at2"/>
<reference evidence="9 10" key="1">
    <citation type="submission" date="2019-01" db="EMBL/GenBank/DDBJ databases">
        <title>Geovibrio thiophilus DSM 11263, complete genome.</title>
        <authorList>
            <person name="Spring S."/>
            <person name="Bunk B."/>
            <person name="Sproer C."/>
        </authorList>
    </citation>
    <scope>NUCLEOTIDE SEQUENCE [LARGE SCALE GENOMIC DNA]</scope>
    <source>
        <strain evidence="9 10">DSM 11263</strain>
    </source>
</reference>
<dbReference type="SUPFAM" id="SSF103473">
    <property type="entry name" value="MFS general substrate transporter"/>
    <property type="match status" value="1"/>
</dbReference>
<evidence type="ECO:0000256" key="5">
    <source>
        <dbReference type="ARBA" id="ARBA00022989"/>
    </source>
</evidence>
<feature type="transmembrane region" description="Helical" evidence="7">
    <location>
        <begin position="44"/>
        <end position="63"/>
    </location>
</feature>
<feature type="transmembrane region" description="Helical" evidence="7">
    <location>
        <begin position="323"/>
        <end position="341"/>
    </location>
</feature>
<feature type="transmembrane region" description="Helical" evidence="7">
    <location>
        <begin position="221"/>
        <end position="239"/>
    </location>
</feature>
<name>A0A410JWZ4_9BACT</name>
<organism evidence="9 10">
    <name type="scientific">Geovibrio thiophilus</name>
    <dbReference type="NCBI Taxonomy" id="139438"/>
    <lineage>
        <taxon>Bacteria</taxon>
        <taxon>Pseudomonadati</taxon>
        <taxon>Deferribacterota</taxon>
        <taxon>Deferribacteres</taxon>
        <taxon>Deferribacterales</taxon>
        <taxon>Geovibrionaceae</taxon>
        <taxon>Geovibrio</taxon>
    </lineage>
</organism>
<dbReference type="CDD" id="cd17321">
    <property type="entry name" value="MFS_MMR_MDR_like"/>
    <property type="match status" value="1"/>
</dbReference>
<feature type="transmembrane region" description="Helical" evidence="7">
    <location>
        <begin position="164"/>
        <end position="184"/>
    </location>
</feature>
<evidence type="ECO:0000313" key="9">
    <source>
        <dbReference type="EMBL" id="QAR32551.1"/>
    </source>
</evidence>
<dbReference type="EMBL" id="CP035108">
    <property type="protein sequence ID" value="QAR32551.1"/>
    <property type="molecule type" value="Genomic_DNA"/>
</dbReference>
<accession>A0A410JWZ4</accession>
<dbReference type="InterPro" id="IPR011701">
    <property type="entry name" value="MFS"/>
</dbReference>
<gene>
    <name evidence="9" type="ORF">EP073_03765</name>
</gene>
<feature type="transmembrane region" description="Helical" evidence="7">
    <location>
        <begin position="75"/>
        <end position="94"/>
    </location>
</feature>
<dbReference type="PANTHER" id="PTHR42718">
    <property type="entry name" value="MAJOR FACILITATOR SUPERFAMILY MULTIDRUG TRANSPORTER MFSC"/>
    <property type="match status" value="1"/>
</dbReference>
<evidence type="ECO:0000313" key="10">
    <source>
        <dbReference type="Proteomes" id="UP000287502"/>
    </source>
</evidence>